<feature type="transmembrane region" description="Helical" evidence="1">
    <location>
        <begin position="37"/>
        <end position="56"/>
    </location>
</feature>
<evidence type="ECO:0000313" key="2">
    <source>
        <dbReference type="EMBL" id="THG28148.1"/>
    </source>
</evidence>
<gene>
    <name evidence="2" type="ORF">E6C64_18735</name>
</gene>
<organism evidence="2 3">
    <name type="scientific">Naasia lichenicola</name>
    <dbReference type="NCBI Taxonomy" id="2565933"/>
    <lineage>
        <taxon>Bacteria</taxon>
        <taxon>Bacillati</taxon>
        <taxon>Actinomycetota</taxon>
        <taxon>Actinomycetes</taxon>
        <taxon>Micrococcales</taxon>
        <taxon>Microbacteriaceae</taxon>
        <taxon>Naasia</taxon>
    </lineage>
</organism>
<keyword evidence="1" id="KW-1133">Transmembrane helix</keyword>
<dbReference type="InterPro" id="IPR008407">
    <property type="entry name" value="Brnchd-chn_aa_trnsp_AzlD"/>
</dbReference>
<reference evidence="2 3" key="1">
    <citation type="submission" date="2019-04" db="EMBL/GenBank/DDBJ databases">
        <authorList>
            <person name="Jiang L."/>
        </authorList>
    </citation>
    <scope>NUCLEOTIDE SEQUENCE [LARGE SCALE GENOMIC DNA]</scope>
    <source>
        <strain evidence="2 3">YIM 131853</strain>
    </source>
</reference>
<dbReference type="Pfam" id="PF05437">
    <property type="entry name" value="AzlD"/>
    <property type="match status" value="1"/>
</dbReference>
<dbReference type="Proteomes" id="UP000309133">
    <property type="component" value="Unassembled WGS sequence"/>
</dbReference>
<sequence>MTGWQIVLLAAIACLALKLLGYLIPAKVLERPIIARTAGLVTVALLAALVSVQTLASGTTIVLDARVPALGVAAVLFALRVPFVLVVIAAAATAALVRLLFGG</sequence>
<protein>
    <submittedName>
        <fullName evidence="2">AzlD domain-containing protein</fullName>
    </submittedName>
</protein>
<feature type="transmembrane region" description="Helical" evidence="1">
    <location>
        <begin position="6"/>
        <end position="25"/>
    </location>
</feature>
<proteinExistence type="predicted"/>
<accession>A0A4S4FDV4</accession>
<dbReference type="RefSeq" id="WP_136429460.1">
    <property type="nucleotide sequence ID" value="NZ_SSSM01000007.1"/>
</dbReference>
<keyword evidence="1" id="KW-0472">Membrane</keyword>
<keyword evidence="3" id="KW-1185">Reference proteome</keyword>
<evidence type="ECO:0000256" key="1">
    <source>
        <dbReference type="SAM" id="Phobius"/>
    </source>
</evidence>
<evidence type="ECO:0000313" key="3">
    <source>
        <dbReference type="Proteomes" id="UP000309133"/>
    </source>
</evidence>
<keyword evidence="1" id="KW-0812">Transmembrane</keyword>
<dbReference type="AlphaFoldDB" id="A0A4S4FDV4"/>
<comment type="caution">
    <text evidence="2">The sequence shown here is derived from an EMBL/GenBank/DDBJ whole genome shotgun (WGS) entry which is preliminary data.</text>
</comment>
<dbReference type="EMBL" id="SSSM01000007">
    <property type="protein sequence ID" value="THG28148.1"/>
    <property type="molecule type" value="Genomic_DNA"/>
</dbReference>
<feature type="transmembrane region" description="Helical" evidence="1">
    <location>
        <begin position="68"/>
        <end position="101"/>
    </location>
</feature>
<name>A0A4S4FDV4_9MICO</name>